<dbReference type="KEGG" id="api:107883764"/>
<name>A0A8R2NN37_ACYPI</name>
<evidence type="ECO:0000313" key="2">
    <source>
        <dbReference type="EnsemblMetazoa" id="XP_029341503.1"/>
    </source>
</evidence>
<dbReference type="Gene3D" id="1.25.40.60">
    <property type="match status" value="1"/>
</dbReference>
<dbReference type="GO" id="GO:0016192">
    <property type="term" value="P:vesicle-mediated transport"/>
    <property type="evidence" value="ECO:0007669"/>
    <property type="project" value="InterPro"/>
</dbReference>
<accession>A0A8R2NN37</accession>
<dbReference type="SUPFAM" id="SSF56815">
    <property type="entry name" value="Sec1/munc18-like (SM) proteins"/>
    <property type="match status" value="1"/>
</dbReference>
<dbReference type="InterPro" id="IPR027482">
    <property type="entry name" value="Sec1-like_dom2"/>
</dbReference>
<dbReference type="EnsemblMetazoa" id="XM_029485643.1">
    <property type="protein sequence ID" value="XP_029341503.1"/>
    <property type="gene ID" value="LOC107883764"/>
</dbReference>
<dbReference type="AlphaFoldDB" id="A0A8R2NN37"/>
<sequence>MGDGFEKDRSQLIIIDRSFDWTSLILHELTFQAMAHDNFTIKNNVFRFTENGAQKEVVFDDRDEVCAELRHQHIYNAADAMRFKLKNCVDSGLASTVDVAQSTSLAGLSYVIKKIPQQQKIVDNYSRYMSALKQCVDFYGKHLEDICIFEQDLAMGKEAVEDKITYDVKKKLISFLMDNNVSIQNKIRLIILYILFMNGVSEDIFNELVNNAQLSPADVQTILNLKKLGVTTDVDENNKKHTVPRKDRVDENTFQVSRWTPKIKDILEYCIENHLDPDEFPYVSVREHSTEKYKASSSRYNATWYKGKYPKKEGSRIILFIIGGVTYSEMRSVYEVSKNFKNWNIIIGSSHIMTPEDFLKDLSDLSEH</sequence>
<dbReference type="InterPro" id="IPR036045">
    <property type="entry name" value="Sec1-like_sf"/>
</dbReference>
<keyword evidence="3" id="KW-1185">Reference proteome</keyword>
<dbReference type="RefSeq" id="XP_029341503.1">
    <property type="nucleotide sequence ID" value="XM_029485643.1"/>
</dbReference>
<protein>
    <submittedName>
        <fullName evidence="2">Uncharacterized protein</fullName>
    </submittedName>
</protein>
<reference evidence="2" key="2">
    <citation type="submission" date="2022-06" db="UniProtKB">
        <authorList>
            <consortium name="EnsemblMetazoa"/>
        </authorList>
    </citation>
    <scope>IDENTIFICATION</scope>
</reference>
<comment type="similarity">
    <text evidence="1">Belongs to the STXBP/unc-18/SEC1 family.</text>
</comment>
<dbReference type="InterPro" id="IPR043127">
    <property type="entry name" value="Sec-1-like_dom3a"/>
</dbReference>
<dbReference type="Gene3D" id="3.40.50.1910">
    <property type="match status" value="1"/>
</dbReference>
<dbReference type="Gene3D" id="3.90.830.10">
    <property type="entry name" value="Syntaxin Binding Protein 1, Chain A, domain 2"/>
    <property type="match status" value="1"/>
</dbReference>
<organism evidence="2 3">
    <name type="scientific">Acyrthosiphon pisum</name>
    <name type="common">Pea aphid</name>
    <dbReference type="NCBI Taxonomy" id="7029"/>
    <lineage>
        <taxon>Eukaryota</taxon>
        <taxon>Metazoa</taxon>
        <taxon>Ecdysozoa</taxon>
        <taxon>Arthropoda</taxon>
        <taxon>Hexapoda</taxon>
        <taxon>Insecta</taxon>
        <taxon>Pterygota</taxon>
        <taxon>Neoptera</taxon>
        <taxon>Paraneoptera</taxon>
        <taxon>Hemiptera</taxon>
        <taxon>Sternorrhyncha</taxon>
        <taxon>Aphidomorpha</taxon>
        <taxon>Aphidoidea</taxon>
        <taxon>Aphididae</taxon>
        <taxon>Macrosiphini</taxon>
        <taxon>Acyrthosiphon</taxon>
    </lineage>
</organism>
<reference evidence="3" key="1">
    <citation type="submission" date="2010-06" db="EMBL/GenBank/DDBJ databases">
        <authorList>
            <person name="Jiang H."/>
            <person name="Abraham K."/>
            <person name="Ali S."/>
            <person name="Alsbrooks S.L."/>
            <person name="Anim B.N."/>
            <person name="Anosike U.S."/>
            <person name="Attaway T."/>
            <person name="Bandaranaike D.P."/>
            <person name="Battles P.K."/>
            <person name="Bell S.N."/>
            <person name="Bell A.V."/>
            <person name="Beltran B."/>
            <person name="Bickham C."/>
            <person name="Bustamante Y."/>
            <person name="Caleb T."/>
            <person name="Canada A."/>
            <person name="Cardenas V."/>
            <person name="Carter K."/>
            <person name="Chacko J."/>
            <person name="Chandrabose M.N."/>
            <person name="Chavez D."/>
            <person name="Chavez A."/>
            <person name="Chen L."/>
            <person name="Chu H.-S."/>
            <person name="Claassen K.J."/>
            <person name="Cockrell R."/>
            <person name="Collins M."/>
            <person name="Cooper J.A."/>
            <person name="Cree A."/>
            <person name="Curry S.M."/>
            <person name="Da Y."/>
            <person name="Dao M.D."/>
            <person name="Das B."/>
            <person name="Davila M.-L."/>
            <person name="Davy-Carroll L."/>
            <person name="Denson S."/>
            <person name="Dinh H."/>
            <person name="Ebong V.E."/>
            <person name="Edwards J.R."/>
            <person name="Egan A."/>
            <person name="El-Daye J."/>
            <person name="Escobedo L."/>
            <person name="Fernandez S."/>
            <person name="Fernando P.R."/>
            <person name="Flagg N."/>
            <person name="Forbes L.D."/>
            <person name="Fowler R.G."/>
            <person name="Fu Q."/>
            <person name="Gabisi R.A."/>
            <person name="Ganer J."/>
            <person name="Garbino Pronczuk A."/>
            <person name="Garcia R.M."/>
            <person name="Garner T."/>
            <person name="Garrett T.E."/>
            <person name="Gonzalez D.A."/>
            <person name="Hamid H."/>
            <person name="Hawkins E.S."/>
            <person name="Hirani K."/>
            <person name="Hogues M.E."/>
            <person name="Hollins B."/>
            <person name="Hsiao C.-H."/>
            <person name="Jabil R."/>
            <person name="James M.L."/>
            <person name="Jhangiani S.N."/>
            <person name="Johnson B."/>
            <person name="Johnson Q."/>
            <person name="Joshi V."/>
            <person name="Kalu J.B."/>
            <person name="Kam C."/>
            <person name="Kashfia A."/>
            <person name="Keebler J."/>
            <person name="Kisamo H."/>
            <person name="Kovar C.L."/>
            <person name="Lago L.A."/>
            <person name="Lai C.-Y."/>
            <person name="Laidlaw J."/>
            <person name="Lara F."/>
            <person name="Le T.-K."/>
            <person name="Lee S.L."/>
            <person name="Legall F.H."/>
            <person name="Lemon S.J."/>
            <person name="Lewis L.R."/>
            <person name="Li B."/>
            <person name="Liu Y."/>
            <person name="Liu Y.-S."/>
            <person name="Lopez J."/>
            <person name="Lozado R.J."/>
            <person name="Lu J."/>
            <person name="Madu R.C."/>
            <person name="Maheshwari M."/>
            <person name="Maheshwari R."/>
            <person name="Malloy K."/>
            <person name="Martinez E."/>
            <person name="Mathew T."/>
            <person name="Mercado I.C."/>
            <person name="Mercado C."/>
            <person name="Meyer B."/>
            <person name="Montgomery K."/>
            <person name="Morgan M.B."/>
            <person name="Munidasa M."/>
            <person name="Nazareth L.V."/>
            <person name="Nelson J."/>
            <person name="Ng B.M."/>
            <person name="Nguyen N.B."/>
            <person name="Nguyen P.Q."/>
            <person name="Nguyen T."/>
            <person name="Obregon M."/>
            <person name="Okwuonu G.O."/>
            <person name="Onwere C.G."/>
            <person name="Orozco G."/>
            <person name="Parra A."/>
            <person name="Patel S."/>
            <person name="Patil S."/>
            <person name="Perez A."/>
            <person name="Perez Y."/>
            <person name="Pham C."/>
            <person name="Primus E.L."/>
            <person name="Pu L.-L."/>
            <person name="Puazo M."/>
            <person name="Qin X."/>
            <person name="Quiroz J.B."/>
            <person name="Reese J."/>
            <person name="Richards S."/>
            <person name="Rives C.M."/>
            <person name="Robberts R."/>
            <person name="Ruiz S.J."/>
            <person name="Ruiz M.J."/>
            <person name="Santibanez J."/>
            <person name="Schneider B.W."/>
            <person name="Sisson I."/>
            <person name="Smith M."/>
            <person name="Sodergren E."/>
            <person name="Song X.-Z."/>
            <person name="Song B.B."/>
            <person name="Summersgill H."/>
            <person name="Thelus R."/>
            <person name="Thornton R.D."/>
            <person name="Trejos Z.Y."/>
            <person name="Usmani K."/>
            <person name="Vattathil S."/>
            <person name="Villasana D."/>
            <person name="Walker D.L."/>
            <person name="Wang S."/>
            <person name="Wang K."/>
            <person name="White C.S."/>
            <person name="Williams A.C."/>
            <person name="Williamson J."/>
            <person name="Wilson K."/>
            <person name="Woghiren I.O."/>
            <person name="Woodworth J.R."/>
            <person name="Worley K.C."/>
            <person name="Wright R.A."/>
            <person name="Wu W."/>
            <person name="Young L."/>
            <person name="Zhang L."/>
            <person name="Zhang J."/>
            <person name="Zhu Y."/>
            <person name="Muzny D.M."/>
            <person name="Weinstock G."/>
            <person name="Gibbs R.A."/>
        </authorList>
    </citation>
    <scope>NUCLEOTIDE SEQUENCE [LARGE SCALE GENOMIC DNA]</scope>
    <source>
        <strain evidence="3">LSR1</strain>
    </source>
</reference>
<dbReference type="OrthoDB" id="2228at2759"/>
<dbReference type="PANTHER" id="PTHR11679">
    <property type="entry name" value="VESICLE PROTEIN SORTING-ASSOCIATED"/>
    <property type="match status" value="1"/>
</dbReference>
<dbReference type="Pfam" id="PF00995">
    <property type="entry name" value="Sec1"/>
    <property type="match status" value="1"/>
</dbReference>
<evidence type="ECO:0000256" key="1">
    <source>
        <dbReference type="ARBA" id="ARBA00009884"/>
    </source>
</evidence>
<dbReference type="InterPro" id="IPR001619">
    <property type="entry name" value="Sec1-like"/>
</dbReference>
<proteinExistence type="inferred from homology"/>
<dbReference type="GeneID" id="107883764"/>
<dbReference type="Proteomes" id="UP000007819">
    <property type="component" value="Chromosome X"/>
</dbReference>
<evidence type="ECO:0000313" key="3">
    <source>
        <dbReference type="Proteomes" id="UP000007819"/>
    </source>
</evidence>